<dbReference type="Pfam" id="PF09339">
    <property type="entry name" value="HTH_IclR"/>
    <property type="match status" value="1"/>
</dbReference>
<comment type="caution">
    <text evidence="6">The sequence shown here is derived from an EMBL/GenBank/DDBJ whole genome shotgun (WGS) entry which is preliminary data.</text>
</comment>
<sequence>MENDNNYIIPMIDRAFEVINFMYNSTDKVGISQISQELELPKATVYRILFTLSKWGFVEKSDADKYLLGKSFIKYGSKVKSDIDISTIATPYIDSLAKEVGESVNLGIPYEDFVMTIYNAKGEDFYLVSKLIPVSPLNCSAMGKLYLSRYSDEELRQYFNSDKPQSRTINSIVELEKFLKLKENIENEGISYDKEEYEYGLTCIAAPIKDSEESIVATISISGPTSRLDYKGFDYLKENLLKTATEIEKSWNYLY</sequence>
<dbReference type="InterPro" id="IPR029016">
    <property type="entry name" value="GAF-like_dom_sf"/>
</dbReference>
<evidence type="ECO:0000259" key="5">
    <source>
        <dbReference type="PROSITE" id="PS51078"/>
    </source>
</evidence>
<dbReference type="InterPro" id="IPR014757">
    <property type="entry name" value="Tscrpt_reg_IclR_C"/>
</dbReference>
<dbReference type="Proteomes" id="UP001524478">
    <property type="component" value="Unassembled WGS sequence"/>
</dbReference>
<evidence type="ECO:0000259" key="4">
    <source>
        <dbReference type="PROSITE" id="PS51077"/>
    </source>
</evidence>
<evidence type="ECO:0000313" key="7">
    <source>
        <dbReference type="Proteomes" id="UP001524478"/>
    </source>
</evidence>
<protein>
    <submittedName>
        <fullName evidence="6">IclR family transcriptional regulator</fullName>
    </submittedName>
</protein>
<dbReference type="PANTHER" id="PTHR30136:SF19">
    <property type="entry name" value="DNA-BINDING TRANSCRIPTIONAL REPRESSOR YIAJ"/>
    <property type="match status" value="1"/>
</dbReference>
<dbReference type="PANTHER" id="PTHR30136">
    <property type="entry name" value="HELIX-TURN-HELIX TRANSCRIPTIONAL REGULATOR, ICLR FAMILY"/>
    <property type="match status" value="1"/>
</dbReference>
<dbReference type="InterPro" id="IPR036388">
    <property type="entry name" value="WH-like_DNA-bd_sf"/>
</dbReference>
<dbReference type="SUPFAM" id="SSF55781">
    <property type="entry name" value="GAF domain-like"/>
    <property type="match status" value="1"/>
</dbReference>
<dbReference type="InterPro" id="IPR036390">
    <property type="entry name" value="WH_DNA-bd_sf"/>
</dbReference>
<evidence type="ECO:0000256" key="2">
    <source>
        <dbReference type="ARBA" id="ARBA00023125"/>
    </source>
</evidence>
<reference evidence="6 7" key="1">
    <citation type="submission" date="2022-06" db="EMBL/GenBank/DDBJ databases">
        <title>Isolation of gut microbiota from human fecal samples.</title>
        <authorList>
            <person name="Pamer E.G."/>
            <person name="Barat B."/>
            <person name="Waligurski E."/>
            <person name="Medina S."/>
            <person name="Paddock L."/>
            <person name="Mostad J."/>
        </authorList>
    </citation>
    <scope>NUCLEOTIDE SEQUENCE [LARGE SCALE GENOMIC DNA]</scope>
    <source>
        <strain evidence="6 7">DFI.7.95</strain>
    </source>
</reference>
<dbReference type="Gene3D" id="3.30.450.40">
    <property type="match status" value="1"/>
</dbReference>
<dbReference type="RefSeq" id="WP_256313129.1">
    <property type="nucleotide sequence ID" value="NZ_JANGAC010000032.1"/>
</dbReference>
<dbReference type="SUPFAM" id="SSF46785">
    <property type="entry name" value="Winged helix' DNA-binding domain"/>
    <property type="match status" value="1"/>
</dbReference>
<evidence type="ECO:0000256" key="1">
    <source>
        <dbReference type="ARBA" id="ARBA00023015"/>
    </source>
</evidence>
<evidence type="ECO:0000313" key="6">
    <source>
        <dbReference type="EMBL" id="MCQ4925792.1"/>
    </source>
</evidence>
<dbReference type="PROSITE" id="PS51077">
    <property type="entry name" value="HTH_ICLR"/>
    <property type="match status" value="1"/>
</dbReference>
<dbReference type="InterPro" id="IPR050707">
    <property type="entry name" value="HTH_MetabolicPath_Reg"/>
</dbReference>
<keyword evidence="7" id="KW-1185">Reference proteome</keyword>
<feature type="domain" description="HTH iclR-type" evidence="4">
    <location>
        <begin position="9"/>
        <end position="70"/>
    </location>
</feature>
<dbReference type="PROSITE" id="PS51078">
    <property type="entry name" value="ICLR_ED"/>
    <property type="match status" value="1"/>
</dbReference>
<dbReference type="SMART" id="SM00346">
    <property type="entry name" value="HTH_ICLR"/>
    <property type="match status" value="1"/>
</dbReference>
<dbReference type="EMBL" id="JANGAC010000032">
    <property type="protein sequence ID" value="MCQ4925792.1"/>
    <property type="molecule type" value="Genomic_DNA"/>
</dbReference>
<keyword evidence="3" id="KW-0804">Transcription</keyword>
<proteinExistence type="predicted"/>
<gene>
    <name evidence="6" type="ORF">NE686_22055</name>
</gene>
<keyword evidence="1" id="KW-0805">Transcription regulation</keyword>
<evidence type="ECO:0000256" key="3">
    <source>
        <dbReference type="ARBA" id="ARBA00023163"/>
    </source>
</evidence>
<organism evidence="6 7">
    <name type="scientific">Tissierella carlieri</name>
    <dbReference type="NCBI Taxonomy" id="689904"/>
    <lineage>
        <taxon>Bacteria</taxon>
        <taxon>Bacillati</taxon>
        <taxon>Bacillota</taxon>
        <taxon>Tissierellia</taxon>
        <taxon>Tissierellales</taxon>
        <taxon>Tissierellaceae</taxon>
        <taxon>Tissierella</taxon>
    </lineage>
</organism>
<name>A0ABT1SHD6_9FIRM</name>
<dbReference type="InterPro" id="IPR005471">
    <property type="entry name" value="Tscrpt_reg_IclR_N"/>
</dbReference>
<dbReference type="Pfam" id="PF01614">
    <property type="entry name" value="IclR_C"/>
    <property type="match status" value="1"/>
</dbReference>
<dbReference type="Gene3D" id="1.10.10.10">
    <property type="entry name" value="Winged helix-like DNA-binding domain superfamily/Winged helix DNA-binding domain"/>
    <property type="match status" value="1"/>
</dbReference>
<accession>A0ABT1SHD6</accession>
<feature type="domain" description="IclR-ED" evidence="5">
    <location>
        <begin position="71"/>
        <end position="253"/>
    </location>
</feature>
<keyword evidence="2" id="KW-0238">DNA-binding</keyword>